<dbReference type="Proteomes" id="UP000587396">
    <property type="component" value="Unassembled WGS sequence"/>
</dbReference>
<feature type="binding site" evidence="6">
    <location>
        <position position="227"/>
    </location>
    <ligand>
        <name>AMP</name>
        <dbReference type="ChEBI" id="CHEBI:456215"/>
    </ligand>
</feature>
<dbReference type="SUPFAM" id="SSF53613">
    <property type="entry name" value="Ribokinase-like"/>
    <property type="match status" value="1"/>
</dbReference>
<comment type="catalytic activity">
    <reaction evidence="6">
        <text>(6S)-NADPHX + ADP = AMP + phosphate + NADPH + H(+)</text>
        <dbReference type="Rhea" id="RHEA:32235"/>
        <dbReference type="ChEBI" id="CHEBI:15378"/>
        <dbReference type="ChEBI" id="CHEBI:43474"/>
        <dbReference type="ChEBI" id="CHEBI:57783"/>
        <dbReference type="ChEBI" id="CHEBI:64076"/>
        <dbReference type="ChEBI" id="CHEBI:456215"/>
        <dbReference type="ChEBI" id="CHEBI:456216"/>
        <dbReference type="EC" id="4.2.1.136"/>
    </reaction>
</comment>
<evidence type="ECO:0000256" key="6">
    <source>
        <dbReference type="HAMAP-Rule" id="MF_01965"/>
    </source>
</evidence>
<dbReference type="CDD" id="cd01171">
    <property type="entry name" value="YXKO-related"/>
    <property type="match status" value="1"/>
</dbReference>
<evidence type="ECO:0000256" key="5">
    <source>
        <dbReference type="ARBA" id="ARBA00023239"/>
    </source>
</evidence>
<comment type="catalytic activity">
    <reaction evidence="6">
        <text>(6S)-NADHX + ADP = AMP + phosphate + NADH + H(+)</text>
        <dbReference type="Rhea" id="RHEA:32223"/>
        <dbReference type="ChEBI" id="CHEBI:15378"/>
        <dbReference type="ChEBI" id="CHEBI:43474"/>
        <dbReference type="ChEBI" id="CHEBI:57945"/>
        <dbReference type="ChEBI" id="CHEBI:64074"/>
        <dbReference type="ChEBI" id="CHEBI:456215"/>
        <dbReference type="ChEBI" id="CHEBI:456216"/>
        <dbReference type="EC" id="4.2.1.136"/>
    </reaction>
</comment>
<dbReference type="PROSITE" id="PS01050">
    <property type="entry name" value="YJEF_C_2"/>
    <property type="match status" value="1"/>
</dbReference>
<dbReference type="GO" id="GO:0052856">
    <property type="term" value="F:NAD(P)HX epimerase activity"/>
    <property type="evidence" value="ECO:0007669"/>
    <property type="project" value="TreeGrafter"/>
</dbReference>
<dbReference type="Gene3D" id="3.40.1190.20">
    <property type="match status" value="1"/>
</dbReference>
<dbReference type="GO" id="GO:0052855">
    <property type="term" value="F:ADP-dependent NAD(P)H-hydrate dehydratase activity"/>
    <property type="evidence" value="ECO:0007669"/>
    <property type="project" value="UniProtKB-UniRule"/>
</dbReference>
<reference evidence="8 9" key="1">
    <citation type="submission" date="2020-08" db="EMBL/GenBank/DDBJ databases">
        <authorList>
            <person name="Liu C."/>
            <person name="Sun Q."/>
        </authorList>
    </citation>
    <scope>NUCLEOTIDE SEQUENCE [LARGE SCALE GENOMIC DNA]</scope>
    <source>
        <strain evidence="8 9">N22</strain>
    </source>
</reference>
<dbReference type="PROSITE" id="PS51383">
    <property type="entry name" value="YJEF_C_3"/>
    <property type="match status" value="1"/>
</dbReference>
<dbReference type="InterPro" id="IPR017953">
    <property type="entry name" value="Carbohydrate_kinase_pred_CS"/>
</dbReference>
<feature type="binding site" evidence="6">
    <location>
        <position position="163"/>
    </location>
    <ligand>
        <name>(6S)-NADPHX</name>
        <dbReference type="ChEBI" id="CHEBI:64076"/>
    </ligand>
</feature>
<comment type="caution">
    <text evidence="8">The sequence shown here is derived from an EMBL/GenBank/DDBJ whole genome shotgun (WGS) entry which is preliminary data.</text>
</comment>
<evidence type="ECO:0000256" key="2">
    <source>
        <dbReference type="ARBA" id="ARBA00022840"/>
    </source>
</evidence>
<dbReference type="InterPro" id="IPR029056">
    <property type="entry name" value="Ribokinase-like"/>
</dbReference>
<feature type="binding site" evidence="6">
    <location>
        <begin position="199"/>
        <end position="203"/>
    </location>
    <ligand>
        <name>AMP</name>
        <dbReference type="ChEBI" id="CHEBI:456215"/>
    </ligand>
</feature>
<protein>
    <recommendedName>
        <fullName evidence="6">ADP-dependent (S)-NAD(P)H-hydrate dehydratase</fullName>
        <ecNumber evidence="6">4.2.1.136</ecNumber>
    </recommendedName>
    <alternativeName>
        <fullName evidence="6">ADP-dependent NAD(P)HX dehydratase</fullName>
    </alternativeName>
</protein>
<comment type="function">
    <text evidence="6">Catalyzes the dehydration of the S-form of NAD(P)HX at the expense of ADP, which is converted to AMP. Together with NAD(P)HX epimerase, which catalyzes the epimerization of the S- and R-forms, the enzyme allows the repair of both epimers of NAD(P)HX, a damaged form of NAD(P)H that is a result of enzymatic or heat-dependent hydration.</text>
</comment>
<dbReference type="EC" id="4.2.1.136" evidence="6"/>
<keyword evidence="9" id="KW-1185">Reference proteome</keyword>
<evidence type="ECO:0000313" key="9">
    <source>
        <dbReference type="Proteomes" id="UP000587396"/>
    </source>
</evidence>
<comment type="cofactor">
    <cofactor evidence="6">
        <name>Mg(2+)</name>
        <dbReference type="ChEBI" id="CHEBI:18420"/>
    </cofactor>
</comment>
<keyword evidence="5 6" id="KW-0456">Lyase</keyword>
<gene>
    <name evidence="6" type="primary">nnrD</name>
    <name evidence="8" type="ORF">H7313_06920</name>
</gene>
<evidence type="ECO:0000256" key="1">
    <source>
        <dbReference type="ARBA" id="ARBA00022741"/>
    </source>
</evidence>
<dbReference type="PANTHER" id="PTHR12592">
    <property type="entry name" value="ATP-DEPENDENT (S)-NAD(P)H-HYDRATE DEHYDRATASE FAMILY MEMBER"/>
    <property type="match status" value="1"/>
</dbReference>
<feature type="binding site" evidence="6">
    <location>
        <position position="228"/>
    </location>
    <ligand>
        <name>(6S)-NADPHX</name>
        <dbReference type="ChEBI" id="CHEBI:64076"/>
    </ligand>
</feature>
<dbReference type="HAMAP" id="MF_01965">
    <property type="entry name" value="NADHX_dehydratase"/>
    <property type="match status" value="1"/>
</dbReference>
<proteinExistence type="inferred from homology"/>
<dbReference type="Pfam" id="PF01256">
    <property type="entry name" value="Carb_kinase"/>
    <property type="match status" value="1"/>
</dbReference>
<comment type="similarity">
    <text evidence="6">Belongs to the NnrD/CARKD family.</text>
</comment>
<feature type="binding site" evidence="6">
    <location>
        <position position="42"/>
    </location>
    <ligand>
        <name>(6S)-NADPHX</name>
        <dbReference type="ChEBI" id="CHEBI:64076"/>
    </ligand>
</feature>
<dbReference type="EMBL" id="JACMSE010000003">
    <property type="protein sequence ID" value="MBC2889080.1"/>
    <property type="molecule type" value="Genomic_DNA"/>
</dbReference>
<name>A0A842JIZ8_9ACTN</name>
<feature type="binding site" evidence="6">
    <location>
        <position position="106"/>
    </location>
    <ligand>
        <name>(6S)-NADPHX</name>
        <dbReference type="ChEBI" id="CHEBI:64076"/>
    </ligand>
</feature>
<feature type="domain" description="YjeF C-terminal" evidence="7">
    <location>
        <begin position="7"/>
        <end position="287"/>
    </location>
</feature>
<organism evidence="8 9">
    <name type="scientific">Gordonibacter massiliensis</name>
    <name type="common">ex Traore et al. 2017</name>
    <dbReference type="NCBI Taxonomy" id="1841863"/>
    <lineage>
        <taxon>Bacteria</taxon>
        <taxon>Bacillati</taxon>
        <taxon>Actinomycetota</taxon>
        <taxon>Coriobacteriia</taxon>
        <taxon>Eggerthellales</taxon>
        <taxon>Eggerthellaceae</taxon>
        <taxon>Gordonibacter</taxon>
    </lineage>
</organism>
<keyword evidence="4 6" id="KW-0520">NAD</keyword>
<dbReference type="PANTHER" id="PTHR12592:SF0">
    <property type="entry name" value="ATP-DEPENDENT (S)-NAD(P)H-HYDRATE DEHYDRATASE"/>
    <property type="match status" value="1"/>
</dbReference>
<dbReference type="GO" id="GO:0005524">
    <property type="term" value="F:ATP binding"/>
    <property type="evidence" value="ECO:0007669"/>
    <property type="project" value="UniProtKB-KW"/>
</dbReference>
<sequence>MNVREYTVDELMALLPLPDEDANKYTRGTFVLVAGSARYPGAACLAAAASQRMGAGYTEVVCAPDAVPLVRGFRPSLVVRAWEGFQSSDIAPARPGKPVAYAVGSGFDADDAASARLVHLVLKHAQVPVLVDGGGLAALASKKGQRLLKRRFIHGWPTVVTPHGGEAARLASAFELEEEDPARLSQLLAQAYGVTVVLKGPDTFVSDGDGVVRMAEGTAALAKAGTGDVLAGMVGALLAQGMEPVDAAVLGATLHARAGAAAAERLTSISVAAEDVVDAIPLAIASLAAEA</sequence>
<dbReference type="GO" id="GO:0046496">
    <property type="term" value="P:nicotinamide nucleotide metabolic process"/>
    <property type="evidence" value="ECO:0007669"/>
    <property type="project" value="UniProtKB-UniRule"/>
</dbReference>
<dbReference type="InterPro" id="IPR000631">
    <property type="entry name" value="CARKD"/>
</dbReference>
<dbReference type="GO" id="GO:0110051">
    <property type="term" value="P:metabolite repair"/>
    <property type="evidence" value="ECO:0007669"/>
    <property type="project" value="TreeGrafter"/>
</dbReference>
<dbReference type="NCBIfam" id="TIGR00196">
    <property type="entry name" value="yjeF_cterm"/>
    <property type="match status" value="1"/>
</dbReference>
<dbReference type="RefSeq" id="WP_185904957.1">
    <property type="nucleotide sequence ID" value="NZ_JACMSE010000003.1"/>
</dbReference>
<keyword evidence="1 6" id="KW-0547">Nucleotide-binding</keyword>
<evidence type="ECO:0000259" key="7">
    <source>
        <dbReference type="PROSITE" id="PS51383"/>
    </source>
</evidence>
<evidence type="ECO:0000313" key="8">
    <source>
        <dbReference type="EMBL" id="MBC2889080.1"/>
    </source>
</evidence>
<dbReference type="AlphaFoldDB" id="A0A842JIZ8"/>
<evidence type="ECO:0000256" key="4">
    <source>
        <dbReference type="ARBA" id="ARBA00023027"/>
    </source>
</evidence>
<comment type="subunit">
    <text evidence="6">Homotetramer.</text>
</comment>
<accession>A0A842JIZ8</accession>
<keyword evidence="3 6" id="KW-0521">NADP</keyword>
<evidence type="ECO:0000256" key="3">
    <source>
        <dbReference type="ARBA" id="ARBA00022857"/>
    </source>
</evidence>
<keyword evidence="2 6" id="KW-0067">ATP-binding</keyword>